<evidence type="ECO:0000313" key="2">
    <source>
        <dbReference type="Proteomes" id="UP000249590"/>
    </source>
</evidence>
<reference evidence="1 2" key="1">
    <citation type="submission" date="2018-05" db="EMBL/GenBank/DDBJ databases">
        <title>Acuticoccus sediminis sp. nov., isolated from deep-sea sediment of Indian Ocean.</title>
        <authorList>
            <person name="Liu X."/>
            <person name="Lai Q."/>
            <person name="Du Y."/>
            <person name="Sun F."/>
            <person name="Zhang X."/>
            <person name="Wang S."/>
            <person name="Shao Z."/>
        </authorList>
    </citation>
    <scope>NUCLEOTIDE SEQUENCE [LARGE SCALE GENOMIC DNA]</scope>
    <source>
        <strain evidence="1 2">PTG4-2</strain>
    </source>
</reference>
<evidence type="ECO:0000313" key="1">
    <source>
        <dbReference type="EMBL" id="RAI00090.1"/>
    </source>
</evidence>
<proteinExistence type="predicted"/>
<dbReference type="AlphaFoldDB" id="A0A8B2NUW0"/>
<accession>A0A8B2NUW0</accession>
<dbReference type="RefSeq" id="WP_111348669.1">
    <property type="nucleotide sequence ID" value="NZ_QHHQ01000004.1"/>
</dbReference>
<keyword evidence="2" id="KW-1185">Reference proteome</keyword>
<name>A0A8B2NUW0_9HYPH</name>
<gene>
    <name evidence="1" type="ORF">DLJ53_20450</name>
</gene>
<dbReference type="Proteomes" id="UP000249590">
    <property type="component" value="Unassembled WGS sequence"/>
</dbReference>
<protein>
    <submittedName>
        <fullName evidence="1">Uncharacterized protein</fullName>
    </submittedName>
</protein>
<organism evidence="1 2">
    <name type="scientific">Acuticoccus sediminis</name>
    <dbReference type="NCBI Taxonomy" id="2184697"/>
    <lineage>
        <taxon>Bacteria</taxon>
        <taxon>Pseudomonadati</taxon>
        <taxon>Pseudomonadota</taxon>
        <taxon>Alphaproteobacteria</taxon>
        <taxon>Hyphomicrobiales</taxon>
        <taxon>Amorphaceae</taxon>
        <taxon>Acuticoccus</taxon>
    </lineage>
</organism>
<dbReference type="OrthoDB" id="223410at2"/>
<dbReference type="Pfam" id="PF15892">
    <property type="entry name" value="BNR_4"/>
    <property type="match status" value="1"/>
</dbReference>
<dbReference type="EMBL" id="QHHQ01000004">
    <property type="protein sequence ID" value="RAI00090.1"/>
    <property type="molecule type" value="Genomic_DNA"/>
</dbReference>
<sequence length="441" mass="47776">MSERYVPPAFECPLGPAWAGSSVNASAFRCEGLLTVGNKQVGAFYDPDGDVVVFRRDLATGEIARTRLPCGGPGDLPWDAHRSISLGVDGQGAIHLAYGAHASVVKLLKGEPQLALSGFTATRPGLERITHSVTYPSFVRLGDPARLALVYREGVPDGGALRVRHYDEAEGRWVDPREPLVDGRGHRNSSGPYFNRPVALDDGTVCAFLVWRLRLPDSAGDAVVNVGLDLAAFRGETLERVETLSGFALPRPAGPLHTERVAAVPFASELMNQAGAAVDPDGWPAAVTWWRHTAVGVPQIRLIYRRNGAWQISNVSAFTTDFTLSGTGTLPLPHSRPALLFAPDGRALVVFRSAEYGGRLVAVVLEPDDRSFYVARETAVLCSFDLGYYEPVIDNHAWHSRGQLSMFVQSCAQRVGDDPGPDLRSAECSVIEWDRRALLDG</sequence>
<comment type="caution">
    <text evidence="1">The sequence shown here is derived from an EMBL/GenBank/DDBJ whole genome shotgun (WGS) entry which is preliminary data.</text>
</comment>